<keyword evidence="7" id="KW-0046">Antibiotic resistance</keyword>
<evidence type="ECO:0000259" key="10">
    <source>
        <dbReference type="PROSITE" id="PS50850"/>
    </source>
</evidence>
<dbReference type="NCBIfam" id="TIGR00711">
    <property type="entry name" value="efflux_EmrB"/>
    <property type="match status" value="1"/>
</dbReference>
<dbReference type="InterPro" id="IPR011701">
    <property type="entry name" value="MFS"/>
</dbReference>
<feature type="transmembrane region" description="Helical" evidence="9">
    <location>
        <begin position="301"/>
        <end position="322"/>
    </location>
</feature>
<feature type="transmembrane region" description="Helical" evidence="9">
    <location>
        <begin position="202"/>
        <end position="222"/>
    </location>
</feature>
<dbReference type="SUPFAM" id="SSF103473">
    <property type="entry name" value="MFS general substrate transporter"/>
    <property type="match status" value="1"/>
</dbReference>
<evidence type="ECO:0000256" key="8">
    <source>
        <dbReference type="SAM" id="MobiDB-lite"/>
    </source>
</evidence>
<dbReference type="GO" id="GO:0046677">
    <property type="term" value="P:response to antibiotic"/>
    <property type="evidence" value="ECO:0007669"/>
    <property type="project" value="UniProtKB-KW"/>
</dbReference>
<dbReference type="GO" id="GO:0022857">
    <property type="term" value="F:transmembrane transporter activity"/>
    <property type="evidence" value="ECO:0007669"/>
    <property type="project" value="InterPro"/>
</dbReference>
<dbReference type="PANTHER" id="PTHR42718">
    <property type="entry name" value="MAJOR FACILITATOR SUPERFAMILY MULTIDRUG TRANSPORTER MFSC"/>
    <property type="match status" value="1"/>
</dbReference>
<feature type="domain" description="Major facilitator superfamily (MFS) profile" evidence="10">
    <location>
        <begin position="13"/>
        <end position="503"/>
    </location>
</feature>
<gene>
    <name evidence="11" type="ORF">G5C51_09110</name>
</gene>
<feature type="transmembrane region" description="Helical" evidence="9">
    <location>
        <begin position="472"/>
        <end position="497"/>
    </location>
</feature>
<feature type="transmembrane region" description="Helical" evidence="9">
    <location>
        <begin position="361"/>
        <end position="387"/>
    </location>
</feature>
<feature type="transmembrane region" description="Helical" evidence="9">
    <location>
        <begin position="83"/>
        <end position="102"/>
    </location>
</feature>
<evidence type="ECO:0000313" key="11">
    <source>
        <dbReference type="EMBL" id="NGN64064.1"/>
    </source>
</evidence>
<dbReference type="Proteomes" id="UP000481583">
    <property type="component" value="Unassembled WGS sequence"/>
</dbReference>
<comment type="caution">
    <text evidence="11">The sequence shown here is derived from an EMBL/GenBank/DDBJ whole genome shotgun (WGS) entry which is preliminary data.</text>
</comment>
<dbReference type="CDD" id="cd17321">
    <property type="entry name" value="MFS_MMR_MDR_like"/>
    <property type="match status" value="1"/>
</dbReference>
<keyword evidence="4 9" id="KW-0812">Transmembrane</keyword>
<evidence type="ECO:0000256" key="2">
    <source>
        <dbReference type="ARBA" id="ARBA00022448"/>
    </source>
</evidence>
<dbReference type="PRINTS" id="PR01036">
    <property type="entry name" value="TCRTETB"/>
</dbReference>
<proteinExistence type="predicted"/>
<evidence type="ECO:0000256" key="1">
    <source>
        <dbReference type="ARBA" id="ARBA00004651"/>
    </source>
</evidence>
<dbReference type="PANTHER" id="PTHR42718:SF42">
    <property type="entry name" value="EXPORT PROTEIN"/>
    <property type="match status" value="1"/>
</dbReference>
<feature type="transmembrane region" description="Helical" evidence="9">
    <location>
        <begin position="108"/>
        <end position="130"/>
    </location>
</feature>
<dbReference type="RefSeq" id="WP_165234662.1">
    <property type="nucleotide sequence ID" value="NZ_JAAKZV010000026.1"/>
</dbReference>
<feature type="transmembrane region" description="Helical" evidence="9">
    <location>
        <begin position="408"/>
        <end position="425"/>
    </location>
</feature>
<dbReference type="AlphaFoldDB" id="A0A6G4TVZ8"/>
<dbReference type="GO" id="GO:0005886">
    <property type="term" value="C:plasma membrane"/>
    <property type="evidence" value="ECO:0007669"/>
    <property type="project" value="UniProtKB-SubCell"/>
</dbReference>
<dbReference type="Pfam" id="PF07690">
    <property type="entry name" value="MFS_1"/>
    <property type="match status" value="1"/>
</dbReference>
<dbReference type="Gene3D" id="1.20.1720.10">
    <property type="entry name" value="Multidrug resistance protein D"/>
    <property type="match status" value="1"/>
</dbReference>
<keyword evidence="6 9" id="KW-0472">Membrane</keyword>
<dbReference type="InterPro" id="IPR004638">
    <property type="entry name" value="EmrB-like"/>
</dbReference>
<keyword evidence="2" id="KW-0813">Transport</keyword>
<feature type="transmembrane region" description="Helical" evidence="9">
    <location>
        <begin position="142"/>
        <end position="162"/>
    </location>
</feature>
<keyword evidence="5 9" id="KW-1133">Transmembrane helix</keyword>
<dbReference type="InterPro" id="IPR036259">
    <property type="entry name" value="MFS_trans_sf"/>
</dbReference>
<sequence length="526" mass="54844">MTPDHIHRRRWAILAVLLLSVLVTVLDNSILNVAMQTLAQPSPTGLGASQSELEWAVNSYTLVFAGLLLTGGVLGDRLGRKKALLFGMALFGVASALCAYAGSPAELITYRGLMGIGSAFTPPATLAIIAQVFEPEEQPRAIGIWTGVVGLAVAAGPIAGGALLEHFWWGSIFLVNVPIVIVALIAMVVLVPESRDERAGRLDPVGVLLSIAGMTLLVFGVIKGGQLGDFGRPEVWGTGLGGLAVLAGFVLWERRTDHPAFDVGYFRDRRFTGAVAAIGVCSFALMGVAFFMVFYTQSVRGYSALETGLLMLPLAAAQMYFAPRARHVVARYGPRAVCAAGLLVNAAAFAGFLLLGRSTPIWVLAALFALMGAGLAHVFPPATVMIMNSLPREQAGAGSAINNVFRQVGGAIGIAVLGSLLSAAYRRGVEGQFDALPAETRHSAGESIQATLSAAARLGDEGRAMVGPANDAFIHAMHLAAITAAAASVFGAVIVLVTMAGRPTPQRETEAAGAGSPQPREAEAQR</sequence>
<evidence type="ECO:0000256" key="7">
    <source>
        <dbReference type="ARBA" id="ARBA00023251"/>
    </source>
</evidence>
<feature type="transmembrane region" description="Helical" evidence="9">
    <location>
        <begin position="273"/>
        <end position="295"/>
    </location>
</feature>
<evidence type="ECO:0000256" key="9">
    <source>
        <dbReference type="SAM" id="Phobius"/>
    </source>
</evidence>
<feature type="transmembrane region" description="Helical" evidence="9">
    <location>
        <begin position="168"/>
        <end position="190"/>
    </location>
</feature>
<feature type="transmembrane region" description="Helical" evidence="9">
    <location>
        <begin position="334"/>
        <end position="355"/>
    </location>
</feature>
<dbReference type="PROSITE" id="PS50850">
    <property type="entry name" value="MFS"/>
    <property type="match status" value="1"/>
</dbReference>
<comment type="subcellular location">
    <subcellularLocation>
        <location evidence="1">Cell membrane</location>
        <topology evidence="1">Multi-pass membrane protein</topology>
    </subcellularLocation>
</comment>
<keyword evidence="3" id="KW-1003">Cell membrane</keyword>
<protein>
    <submittedName>
        <fullName evidence="11">DHA2 family efflux MFS transporter permease subunit</fullName>
    </submittedName>
</protein>
<organism evidence="11 12">
    <name type="scientific">Streptomyces coryli</name>
    <dbReference type="NCBI Taxonomy" id="1128680"/>
    <lineage>
        <taxon>Bacteria</taxon>
        <taxon>Bacillati</taxon>
        <taxon>Actinomycetota</taxon>
        <taxon>Actinomycetes</taxon>
        <taxon>Kitasatosporales</taxon>
        <taxon>Streptomycetaceae</taxon>
        <taxon>Streptomyces</taxon>
    </lineage>
</organism>
<evidence type="ECO:0000256" key="6">
    <source>
        <dbReference type="ARBA" id="ARBA00023136"/>
    </source>
</evidence>
<evidence type="ECO:0000256" key="4">
    <source>
        <dbReference type="ARBA" id="ARBA00022692"/>
    </source>
</evidence>
<feature type="transmembrane region" description="Helical" evidence="9">
    <location>
        <begin position="234"/>
        <end position="252"/>
    </location>
</feature>
<feature type="transmembrane region" description="Helical" evidence="9">
    <location>
        <begin position="57"/>
        <end position="76"/>
    </location>
</feature>
<keyword evidence="12" id="KW-1185">Reference proteome</keyword>
<evidence type="ECO:0000256" key="5">
    <source>
        <dbReference type="ARBA" id="ARBA00022989"/>
    </source>
</evidence>
<dbReference type="Gene3D" id="1.20.1250.20">
    <property type="entry name" value="MFS general substrate transporter like domains"/>
    <property type="match status" value="1"/>
</dbReference>
<name>A0A6G4TVZ8_9ACTN</name>
<evidence type="ECO:0000313" key="12">
    <source>
        <dbReference type="Proteomes" id="UP000481583"/>
    </source>
</evidence>
<dbReference type="InterPro" id="IPR020846">
    <property type="entry name" value="MFS_dom"/>
</dbReference>
<accession>A0A6G4TVZ8</accession>
<dbReference type="EMBL" id="JAAKZV010000026">
    <property type="protein sequence ID" value="NGN64064.1"/>
    <property type="molecule type" value="Genomic_DNA"/>
</dbReference>
<reference evidence="11 12" key="1">
    <citation type="submission" date="2020-02" db="EMBL/GenBank/DDBJ databases">
        <title>Whole-genome analyses of novel actinobacteria.</title>
        <authorList>
            <person name="Sahin N."/>
        </authorList>
    </citation>
    <scope>NUCLEOTIDE SEQUENCE [LARGE SCALE GENOMIC DNA]</scope>
    <source>
        <strain evidence="11 12">A7024</strain>
    </source>
</reference>
<evidence type="ECO:0000256" key="3">
    <source>
        <dbReference type="ARBA" id="ARBA00022475"/>
    </source>
</evidence>
<feature type="region of interest" description="Disordered" evidence="8">
    <location>
        <begin position="505"/>
        <end position="526"/>
    </location>
</feature>